<evidence type="ECO:0000313" key="2">
    <source>
        <dbReference type="EMBL" id="EFG08414.1"/>
    </source>
</evidence>
<dbReference type="AlphaFoldDB" id="B5H0J6"/>
<accession>B5H0J6</accession>
<name>B5H0J6_STRCL</name>
<evidence type="ECO:0000313" key="3">
    <source>
        <dbReference type="Proteomes" id="UP000002357"/>
    </source>
</evidence>
<evidence type="ECO:0000256" key="1">
    <source>
        <dbReference type="SAM" id="MobiDB-lite"/>
    </source>
</evidence>
<proteinExistence type="predicted"/>
<gene>
    <name evidence="2" type="ORF">SCLAV_3343</name>
</gene>
<sequence length="66" mass="7154">MPGRPRPGSVAREPRELRELRELGYGADPVESVVCEGHPGAASPLPPSNADSHLVPRYARPEVTLR</sequence>
<feature type="region of interest" description="Disordered" evidence="1">
    <location>
        <begin position="34"/>
        <end position="66"/>
    </location>
</feature>
<keyword evidence="3" id="KW-1185">Reference proteome</keyword>
<protein>
    <submittedName>
        <fullName evidence="2">Uncharacterized protein</fullName>
    </submittedName>
</protein>
<dbReference type="EMBL" id="CM000913">
    <property type="protein sequence ID" value="EFG08414.1"/>
    <property type="molecule type" value="Genomic_DNA"/>
</dbReference>
<reference evidence="2 3" key="1">
    <citation type="journal article" date="2010" name="Genome Biol. Evol.">
        <title>The sequence of a 1.8-mb bacterial linear plasmid reveals a rich evolutionary reservoir of secondary metabolic pathways.</title>
        <authorList>
            <person name="Medema M.H."/>
            <person name="Trefzer A."/>
            <person name="Kovalchuk A."/>
            <person name="van den Berg M."/>
            <person name="Mueller U."/>
            <person name="Heijne W."/>
            <person name="Wu L."/>
            <person name="Alam M.T."/>
            <person name="Ronning C.M."/>
            <person name="Nierman W.C."/>
            <person name="Bovenberg R.A.L."/>
            <person name="Breitling R."/>
            <person name="Takano E."/>
        </authorList>
    </citation>
    <scope>NUCLEOTIDE SEQUENCE [LARGE SCALE GENOMIC DNA]</scope>
    <source>
        <strain evidence="3">ATCC 27064 / DSM 738 / JCM 4710 / NBRC 13307 / NCIMB 12785 / NRRL 3585 / VKM Ac-602</strain>
    </source>
</reference>
<organism evidence="2 3">
    <name type="scientific">Streptomyces clavuligerus</name>
    <dbReference type="NCBI Taxonomy" id="1901"/>
    <lineage>
        <taxon>Bacteria</taxon>
        <taxon>Bacillati</taxon>
        <taxon>Actinomycetota</taxon>
        <taxon>Actinomycetes</taxon>
        <taxon>Kitasatosporales</taxon>
        <taxon>Streptomycetaceae</taxon>
        <taxon>Streptomyces</taxon>
    </lineage>
</organism>
<dbReference type="Proteomes" id="UP000002357">
    <property type="component" value="Chromosome"/>
</dbReference>